<accession>A0ABR8RBB5</accession>
<evidence type="ECO:0000313" key="1">
    <source>
        <dbReference type="EMBL" id="MBD7945079.1"/>
    </source>
</evidence>
<dbReference type="EMBL" id="JACSQO010000006">
    <property type="protein sequence ID" value="MBD7945079.1"/>
    <property type="molecule type" value="Genomic_DNA"/>
</dbReference>
<gene>
    <name evidence="1" type="ORF">H9650_13215</name>
</gene>
<keyword evidence="2" id="KW-1185">Reference proteome</keyword>
<sequence>MKTKLLITISSVLLFMLLLFMPNTYSTLLPVFQVTEKPSVISKGTYGNTVTIDLTFGREDVEALVKDLKAPYPHFFISIEWIERSEPIVKLMKDKKIPISLLGKEGLQYTEDRSLFKKEVDKFEKAIGEKPNWFRTSDYEFPMELQKDAWKEEINLLGSSLVLGDSIPKLGKGDILTVPLHQEERIDTVQLAKYLKSQPFVTIEQNIFNLKMKTKSIPD</sequence>
<dbReference type="RefSeq" id="WP_191697397.1">
    <property type="nucleotide sequence ID" value="NZ_JACSQO010000006.1"/>
</dbReference>
<proteinExistence type="predicted"/>
<comment type="caution">
    <text evidence="1">The sequence shown here is derived from an EMBL/GenBank/DDBJ whole genome shotgun (WGS) entry which is preliminary data.</text>
</comment>
<dbReference type="Proteomes" id="UP000640786">
    <property type="component" value="Unassembled WGS sequence"/>
</dbReference>
<protein>
    <recommendedName>
        <fullName evidence="3">Polysaccharide deacetylase</fullName>
    </recommendedName>
</protein>
<evidence type="ECO:0008006" key="3">
    <source>
        <dbReference type="Google" id="ProtNLM"/>
    </source>
</evidence>
<evidence type="ECO:0000313" key="2">
    <source>
        <dbReference type="Proteomes" id="UP000640786"/>
    </source>
</evidence>
<organism evidence="1 2">
    <name type="scientific">Psychrobacillus faecigallinarum</name>
    <dbReference type="NCBI Taxonomy" id="2762235"/>
    <lineage>
        <taxon>Bacteria</taxon>
        <taxon>Bacillati</taxon>
        <taxon>Bacillota</taxon>
        <taxon>Bacilli</taxon>
        <taxon>Bacillales</taxon>
        <taxon>Bacillaceae</taxon>
        <taxon>Psychrobacillus</taxon>
    </lineage>
</organism>
<reference evidence="1 2" key="1">
    <citation type="submission" date="2020-08" db="EMBL/GenBank/DDBJ databases">
        <title>A Genomic Blueprint of the Chicken Gut Microbiome.</title>
        <authorList>
            <person name="Gilroy R."/>
            <person name="Ravi A."/>
            <person name="Getino M."/>
            <person name="Pursley I."/>
            <person name="Horton D.L."/>
            <person name="Alikhan N.-F."/>
            <person name="Baker D."/>
            <person name="Gharbi K."/>
            <person name="Hall N."/>
            <person name="Watson M."/>
            <person name="Adriaenssens E.M."/>
            <person name="Foster-Nyarko E."/>
            <person name="Jarju S."/>
            <person name="Secka A."/>
            <person name="Antonio M."/>
            <person name="Oren A."/>
            <person name="Chaudhuri R."/>
            <person name="La Ragione R.M."/>
            <person name="Hildebrand F."/>
            <person name="Pallen M.J."/>
        </authorList>
    </citation>
    <scope>NUCLEOTIDE SEQUENCE [LARGE SCALE GENOMIC DNA]</scope>
    <source>
        <strain evidence="1 2">Sa2BUA9</strain>
    </source>
</reference>
<name>A0ABR8RBB5_9BACI</name>